<evidence type="ECO:0000313" key="1">
    <source>
        <dbReference type="EMBL" id="CAG8688111.1"/>
    </source>
</evidence>
<dbReference type="EMBL" id="CAJVPZ010018465">
    <property type="protein sequence ID" value="CAG8688111.1"/>
    <property type="molecule type" value="Genomic_DNA"/>
</dbReference>
<sequence>MDHYLDDNNNDGNNAVIGEYLMGMVAMWWETRRNTRPHIDHWKDDFHPDISFVHQFLSYLPQPANGLIQPSTSNFTEDPMNKLTTLMEELVILVKNSNNKPKETYNG</sequence>
<organism evidence="1 2">
    <name type="scientific">Racocetra fulgida</name>
    <dbReference type="NCBI Taxonomy" id="60492"/>
    <lineage>
        <taxon>Eukaryota</taxon>
        <taxon>Fungi</taxon>
        <taxon>Fungi incertae sedis</taxon>
        <taxon>Mucoromycota</taxon>
        <taxon>Glomeromycotina</taxon>
        <taxon>Glomeromycetes</taxon>
        <taxon>Diversisporales</taxon>
        <taxon>Gigasporaceae</taxon>
        <taxon>Racocetra</taxon>
    </lineage>
</organism>
<proteinExistence type="predicted"/>
<evidence type="ECO:0000313" key="2">
    <source>
        <dbReference type="Proteomes" id="UP000789396"/>
    </source>
</evidence>
<feature type="non-terminal residue" evidence="1">
    <location>
        <position position="107"/>
    </location>
</feature>
<name>A0A9N9EQY5_9GLOM</name>
<accession>A0A9N9EQY5</accession>
<reference evidence="1" key="1">
    <citation type="submission" date="2021-06" db="EMBL/GenBank/DDBJ databases">
        <authorList>
            <person name="Kallberg Y."/>
            <person name="Tangrot J."/>
            <person name="Rosling A."/>
        </authorList>
    </citation>
    <scope>NUCLEOTIDE SEQUENCE</scope>
    <source>
        <strain evidence="1">IN212</strain>
    </source>
</reference>
<dbReference type="AlphaFoldDB" id="A0A9N9EQY5"/>
<protein>
    <submittedName>
        <fullName evidence="1">6642_t:CDS:1</fullName>
    </submittedName>
</protein>
<dbReference type="Proteomes" id="UP000789396">
    <property type="component" value="Unassembled WGS sequence"/>
</dbReference>
<gene>
    <name evidence="1" type="ORF">RFULGI_LOCUS9872</name>
</gene>
<comment type="caution">
    <text evidence="1">The sequence shown here is derived from an EMBL/GenBank/DDBJ whole genome shotgun (WGS) entry which is preliminary data.</text>
</comment>
<keyword evidence="2" id="KW-1185">Reference proteome</keyword>